<protein>
    <submittedName>
        <fullName evidence="2">DsbA family protein</fullName>
    </submittedName>
</protein>
<dbReference type="Proteomes" id="UP000543908">
    <property type="component" value="Unassembled WGS sequence"/>
</dbReference>
<evidence type="ECO:0000259" key="1">
    <source>
        <dbReference type="PROSITE" id="PS51352"/>
    </source>
</evidence>
<dbReference type="InterPro" id="IPR051470">
    <property type="entry name" value="Thiol:disulfide_interchange"/>
</dbReference>
<dbReference type="InterPro" id="IPR012336">
    <property type="entry name" value="Thioredoxin-like_fold"/>
</dbReference>
<evidence type="ECO:0000313" key="2">
    <source>
        <dbReference type="EMBL" id="NWN60806.1"/>
    </source>
</evidence>
<accession>A0A7Y8RKZ7</accession>
<dbReference type="Pfam" id="PF13462">
    <property type="entry name" value="Thioredoxin_4"/>
    <property type="match status" value="1"/>
</dbReference>
<dbReference type="PANTHER" id="PTHR35272:SF3">
    <property type="entry name" value="THIOL:DISULFIDE INTERCHANGE PROTEIN DSBC"/>
    <property type="match status" value="1"/>
</dbReference>
<dbReference type="CDD" id="cd02972">
    <property type="entry name" value="DsbA_family"/>
    <property type="match status" value="1"/>
</dbReference>
<dbReference type="AlphaFoldDB" id="A0A7Y8RKZ7"/>
<evidence type="ECO:0000313" key="3">
    <source>
        <dbReference type="Proteomes" id="UP000543908"/>
    </source>
</evidence>
<dbReference type="PANTHER" id="PTHR35272">
    <property type="entry name" value="THIOL:DISULFIDE INTERCHANGE PROTEIN DSBC-RELATED"/>
    <property type="match status" value="1"/>
</dbReference>
<dbReference type="PROSITE" id="PS51352">
    <property type="entry name" value="THIOREDOXIN_2"/>
    <property type="match status" value="1"/>
</dbReference>
<sequence length="208" mass="23010">MIRSMGVVGFLGLFLVTVGYAVLKSEVQTRQHSGPWTFGQVDARWTVTEFADLECPYCKAYTPALKAWVQKQKNVNLHWHHLPLDFHGSAAIHEARIVECAGELGGVSAFWQAVDQVFEQTLSNGLGFNGQLDIRDVNRQALMDCAVNNKQISLRISRQAEEAIKFGVTATPTVLIKDNKTGRSLKLEGAADDVMLLSAIDLLIQKNN</sequence>
<gene>
    <name evidence="2" type="ORF">HT123_06225</name>
</gene>
<dbReference type="InterPro" id="IPR013766">
    <property type="entry name" value="Thioredoxin_domain"/>
</dbReference>
<name>A0A7Y8RKZ7_9PSED</name>
<dbReference type="InterPro" id="IPR036249">
    <property type="entry name" value="Thioredoxin-like_sf"/>
</dbReference>
<dbReference type="Gene3D" id="3.40.30.10">
    <property type="entry name" value="Glutaredoxin"/>
    <property type="match status" value="1"/>
</dbReference>
<reference evidence="2 3" key="1">
    <citation type="submission" date="2020-05" db="EMBL/GenBank/DDBJ databases">
        <title>Onion-isolated Pseudomonas sp.</title>
        <authorList>
            <person name="Fujikawa T."/>
            <person name="Sawada H."/>
        </authorList>
    </citation>
    <scope>NUCLEOTIDE SEQUENCE [LARGE SCALE GENOMIC DNA]</scope>
    <source>
        <strain evidence="2 3">MAFF 301512</strain>
    </source>
</reference>
<dbReference type="RefSeq" id="WP_179029347.1">
    <property type="nucleotide sequence ID" value="NZ_JABUHS010000040.1"/>
</dbReference>
<comment type="caution">
    <text evidence="2">The sequence shown here is derived from an EMBL/GenBank/DDBJ whole genome shotgun (WGS) entry which is preliminary data.</text>
</comment>
<dbReference type="EMBL" id="JABUHS010000040">
    <property type="protein sequence ID" value="NWN60806.1"/>
    <property type="molecule type" value="Genomic_DNA"/>
</dbReference>
<proteinExistence type="predicted"/>
<organism evidence="2 3">
    <name type="scientific">Pseudomonas allii</name>
    <dbReference type="NCBI Taxonomy" id="2740531"/>
    <lineage>
        <taxon>Bacteria</taxon>
        <taxon>Pseudomonadati</taxon>
        <taxon>Pseudomonadota</taxon>
        <taxon>Gammaproteobacteria</taxon>
        <taxon>Pseudomonadales</taxon>
        <taxon>Pseudomonadaceae</taxon>
        <taxon>Pseudomonas</taxon>
    </lineage>
</organism>
<feature type="domain" description="Thioredoxin" evidence="1">
    <location>
        <begin position="16"/>
        <end position="148"/>
    </location>
</feature>
<dbReference type="SUPFAM" id="SSF52833">
    <property type="entry name" value="Thioredoxin-like"/>
    <property type="match status" value="1"/>
</dbReference>